<dbReference type="InterPro" id="IPR000249">
    <property type="entry name" value="BMC_dom"/>
</dbReference>
<evidence type="ECO:0000313" key="7">
    <source>
        <dbReference type="Proteomes" id="UP000182135"/>
    </source>
</evidence>
<dbReference type="RefSeq" id="WP_027637445.1">
    <property type="nucleotide sequence ID" value="NZ_CABMJC010000012.1"/>
</dbReference>
<dbReference type="STRING" id="1529.SAMN04487885_104127"/>
<dbReference type="PANTHER" id="PTHR33941">
    <property type="entry name" value="PROPANEDIOL UTILIZATION PROTEIN PDUA"/>
    <property type="match status" value="1"/>
</dbReference>
<evidence type="ECO:0000256" key="1">
    <source>
        <dbReference type="ARBA" id="ARBA00024322"/>
    </source>
</evidence>
<protein>
    <submittedName>
        <fullName evidence="6">Carboxysome shell and ethanolamine utilization microcompartment protein CcmL/EutN</fullName>
    </submittedName>
</protein>
<dbReference type="GO" id="GO:0031469">
    <property type="term" value="C:bacterial microcompartment"/>
    <property type="evidence" value="ECO:0007669"/>
    <property type="project" value="UniProtKB-SubCell"/>
</dbReference>
<dbReference type="SUPFAM" id="SSF143414">
    <property type="entry name" value="CcmK-like"/>
    <property type="match status" value="1"/>
</dbReference>
<dbReference type="Proteomes" id="UP000182135">
    <property type="component" value="Unassembled WGS sequence"/>
</dbReference>
<dbReference type="OrthoDB" id="9812608at2"/>
<gene>
    <name evidence="6" type="ORF">SAMN04487885_104127</name>
</gene>
<proteinExistence type="inferred from homology"/>
<dbReference type="PROSITE" id="PS51930">
    <property type="entry name" value="BMC_2"/>
    <property type="match status" value="1"/>
</dbReference>
<comment type="subcellular location">
    <subcellularLocation>
        <location evidence="1">Bacterial microcompartment</location>
    </subcellularLocation>
</comment>
<dbReference type="PANTHER" id="PTHR33941:SF11">
    <property type="entry name" value="BACTERIAL MICROCOMPARTMENT SHELL PROTEIN PDUJ"/>
    <property type="match status" value="1"/>
</dbReference>
<feature type="domain" description="BMC" evidence="5">
    <location>
        <begin position="4"/>
        <end position="89"/>
    </location>
</feature>
<dbReference type="InterPro" id="IPR044872">
    <property type="entry name" value="CcmK/CsoS1_BMC"/>
</dbReference>
<evidence type="ECO:0000256" key="3">
    <source>
        <dbReference type="PROSITE-ProRule" id="PRU01278"/>
    </source>
</evidence>
<dbReference type="Gene3D" id="3.30.70.1710">
    <property type="match status" value="1"/>
</dbReference>
<dbReference type="EMBL" id="FOOE01000004">
    <property type="protein sequence ID" value="SFF61842.1"/>
    <property type="molecule type" value="Genomic_DNA"/>
</dbReference>
<dbReference type="SMART" id="SM00877">
    <property type="entry name" value="BMC"/>
    <property type="match status" value="1"/>
</dbReference>
<evidence type="ECO:0000259" key="5">
    <source>
        <dbReference type="PROSITE" id="PS51930"/>
    </source>
</evidence>
<evidence type="ECO:0000256" key="4">
    <source>
        <dbReference type="SAM" id="MobiDB-lite"/>
    </source>
</evidence>
<dbReference type="InterPro" id="IPR037233">
    <property type="entry name" value="CcmK-like_sf"/>
</dbReference>
<feature type="region of interest" description="Disordered" evidence="4">
    <location>
        <begin position="160"/>
        <end position="198"/>
    </location>
</feature>
<sequence>MKQSLGLVEIQGLSTAVLVADAMVKSANVRIIEIENAKGSGYMTIKVVGDVGAVNAAVNAGQQLGAMNQKLVSWRVIPRPSDFVENTFCNLETLKPSKVEHKVEIKENEVAKNEDSFIEDSTMVADKTVNTSTILEEKTDIKEREVIKEANLEESVVDIKKTKESESNKTEVEKKVVSSSGSKKTNSIKKDTSKRKNK</sequence>
<dbReference type="CDD" id="cd07056">
    <property type="entry name" value="BMC_PduK"/>
    <property type="match status" value="1"/>
</dbReference>
<dbReference type="Pfam" id="PF00936">
    <property type="entry name" value="BMC"/>
    <property type="match status" value="1"/>
</dbReference>
<accession>A0A1I2K416</accession>
<keyword evidence="7" id="KW-1185">Reference proteome</keyword>
<keyword evidence="2" id="KW-1283">Bacterial microcompartment</keyword>
<evidence type="ECO:0000256" key="2">
    <source>
        <dbReference type="ARBA" id="ARBA00024446"/>
    </source>
</evidence>
<dbReference type="eggNOG" id="COG4577">
    <property type="taxonomic scope" value="Bacteria"/>
</dbReference>
<comment type="similarity">
    <text evidence="3">Belongs to the bacterial microcompartments protein family.</text>
</comment>
<dbReference type="AlphaFoldDB" id="A0A1I2K416"/>
<organism evidence="6 7">
    <name type="scientific">Clostridium cadaveris</name>
    <dbReference type="NCBI Taxonomy" id="1529"/>
    <lineage>
        <taxon>Bacteria</taxon>
        <taxon>Bacillati</taxon>
        <taxon>Bacillota</taxon>
        <taxon>Clostridia</taxon>
        <taxon>Eubacteriales</taxon>
        <taxon>Clostridiaceae</taxon>
        <taxon>Clostridium</taxon>
    </lineage>
</organism>
<name>A0A1I2K416_9CLOT</name>
<dbReference type="GeneID" id="90546601"/>
<reference evidence="6 7" key="1">
    <citation type="submission" date="2016-10" db="EMBL/GenBank/DDBJ databases">
        <authorList>
            <person name="de Groot N.N."/>
        </authorList>
    </citation>
    <scope>NUCLEOTIDE SEQUENCE [LARGE SCALE GENOMIC DNA]</scope>
    <source>
        <strain evidence="6 7">NLAE-zl-G419</strain>
    </source>
</reference>
<dbReference type="InterPro" id="IPR050575">
    <property type="entry name" value="BMC_shell"/>
</dbReference>
<evidence type="ECO:0000313" key="6">
    <source>
        <dbReference type="EMBL" id="SFF61842.1"/>
    </source>
</evidence>
<feature type="compositionally biased region" description="Basic and acidic residues" evidence="4">
    <location>
        <begin position="160"/>
        <end position="176"/>
    </location>
</feature>